<keyword evidence="2" id="KW-0677">Repeat</keyword>
<gene>
    <name evidence="7" type="ORF">OMM_03911</name>
</gene>
<evidence type="ECO:0000259" key="6">
    <source>
        <dbReference type="Pfam" id="PF19190"/>
    </source>
</evidence>
<feature type="domain" description="BACON" evidence="5">
    <location>
        <begin position="845"/>
        <end position="897"/>
    </location>
</feature>
<keyword evidence="3" id="KW-0325">Glycoprotein</keyword>
<dbReference type="SMART" id="SM00191">
    <property type="entry name" value="Int_alpha"/>
    <property type="match status" value="9"/>
</dbReference>
<organism evidence="7 8">
    <name type="scientific">Candidatus Magnetoglobus multicellularis str. Araruama</name>
    <dbReference type="NCBI Taxonomy" id="890399"/>
    <lineage>
        <taxon>Bacteria</taxon>
        <taxon>Pseudomonadati</taxon>
        <taxon>Thermodesulfobacteriota</taxon>
        <taxon>Desulfobacteria</taxon>
        <taxon>Desulfobacterales</taxon>
        <taxon>Desulfobacteraceae</taxon>
        <taxon>Candidatus Magnetoglobus</taxon>
    </lineage>
</organism>
<feature type="signal peptide" evidence="4">
    <location>
        <begin position="1"/>
        <end position="23"/>
    </location>
</feature>
<evidence type="ECO:0000256" key="2">
    <source>
        <dbReference type="ARBA" id="ARBA00022737"/>
    </source>
</evidence>
<feature type="domain" description="BACON" evidence="5">
    <location>
        <begin position="648"/>
        <end position="706"/>
    </location>
</feature>
<proteinExistence type="predicted"/>
<feature type="domain" description="BACON" evidence="5">
    <location>
        <begin position="1029"/>
        <end position="1072"/>
    </location>
</feature>
<dbReference type="InterPro" id="IPR013783">
    <property type="entry name" value="Ig-like_fold"/>
</dbReference>
<evidence type="ECO:0000313" key="7">
    <source>
        <dbReference type="EMBL" id="ETR69466.1"/>
    </source>
</evidence>
<dbReference type="Proteomes" id="UP000189670">
    <property type="component" value="Unassembled WGS sequence"/>
</dbReference>
<feature type="domain" description="BACON" evidence="6">
    <location>
        <begin position="524"/>
        <end position="595"/>
    </location>
</feature>
<sequence>MYMKSLSKFALCILMITASYAHAIETKLVAPDIEAYDNFGKSVSMTSNVAVIGAAYDYFGTSSGAVYVYKRIGKQWSFQEMLTSGNELFIDHYNLLFGDYFGAAVAVSDNFIAVGAHGDDEKGRSAGAVYIFKKVWNFGTSSYTWIKDTKIVATDAMPEDRFGYSVALSDDYLIVGAYGCDDQAVDAGAAYIFKHTSYGWLQYGNKILPSDGQRNDQFGYSVAISKNHAVIGAWGVDDKGENAGAAYIYSDSGLQFSYLQKITASNATKNAQFGCSVDISNDAAIVGASKHETNFIVYGAAYIFENKGPVWSEAIHLTSGDHRASNDQFGNSVSINGRYAVVGSFGNDENGNNAGAAFVFKRKNTQWSLDKKISANDADIEGSFGYAVDNNDEYVLSGAYRQDSNGDFSGAAYIYDGFSDPIIYVAPNEPEILARGGRLTLEIYNTGHNQMIWQAYENSSWMKIESGHTGSNSGTVIIQCDKNFGLKRTDFITITSDQALNSPYTVFIEQQSSGILSVTPLYRSVPATEGTANISVLNLSSGDMQWTVEKDSSSDTWLNIESGHSGINDGSFIVRYSENTGYTRSTMLKITAPNAENNPQYLTIKQDHNAILNVSPLYQEIPAISGYLNVQIENISTGTMLWKAELVNSNYRWLTITNTITDGYMGTNDGTLNISFNSNTGRSRTAKLKIFADNAYNSPQYIEIKQDDNAIISILPEELNLPATEGKVLVEVNNKSTGVMNWIAEFAYPIPEWLHLNNQESINGKNYGKFYINYDANLNDRRDAQLVISSSDAGNSPQRINISQDPNAILDIRPTYIELSSYGGHKEIYISNLSTGTMNWNAVLDQDWISFENKNTGTNDTTLKLICQKNYYTTRKATLTVQAGDTINSPQSIEIIQYGPAQLTVSPTVRYVEADISTTSFQVRNSNIGPMQYTAVVKESDSDWLRISSGGTGVSDATFIVKCFNNPGYQRIGTIIVNAWHATNYSQTVQIVQDSNALLLVDPTFFSVSAETGSRVITIENPNADPMNWYAISNNEWISFNGPSSGINNGELIINFESNTFKARSGSITIFAPDAMNSPREVEIKQMEVKLIANNDRAENDHFGASVAIYGKHAIVGAPQNDDDGKNSGSAYIYQRKNDSWKLHTTLIAEDAQEGDYYGCSVAIFDEFAVVGAKYDDDNGSNSGSAYVYRYDSELDVWQSHAKLTANDGAALDEFGTSLAINDYTIVVGADKDNSQQGAVYVFNFDNITWKQTQKLLASDGEMLDNFGCSVSIEHNNIAIGAYNDDLDKKINAGSFYVFHKSGKNWVETQKIGC</sequence>
<evidence type="ECO:0000256" key="4">
    <source>
        <dbReference type="SAM" id="SignalP"/>
    </source>
</evidence>
<accession>A0A1V1P3Y9</accession>
<dbReference type="InterPro" id="IPR011043">
    <property type="entry name" value="Gal_Oxase/kelch_b-propeller"/>
</dbReference>
<dbReference type="InterPro" id="IPR015915">
    <property type="entry name" value="Kelch-typ_b-propeller"/>
</dbReference>
<evidence type="ECO:0000256" key="3">
    <source>
        <dbReference type="ARBA" id="ARBA00023180"/>
    </source>
</evidence>
<dbReference type="PANTHER" id="PTHR36220">
    <property type="entry name" value="UNNAMED PRODUCT"/>
    <property type="match status" value="1"/>
</dbReference>
<dbReference type="Gene3D" id="2.60.40.10">
    <property type="entry name" value="Immunoglobulins"/>
    <property type="match status" value="4"/>
</dbReference>
<dbReference type="Pfam" id="PF13004">
    <property type="entry name" value="BACON"/>
    <property type="match status" value="4"/>
</dbReference>
<dbReference type="Pfam" id="PF19190">
    <property type="entry name" value="BACON_2"/>
    <property type="match status" value="2"/>
</dbReference>
<dbReference type="CDD" id="cd14948">
    <property type="entry name" value="BACON"/>
    <property type="match status" value="3"/>
</dbReference>
<dbReference type="InterPro" id="IPR013517">
    <property type="entry name" value="FG-GAP"/>
</dbReference>
<dbReference type="PROSITE" id="PS51470">
    <property type="entry name" value="FG_GAP"/>
    <property type="match status" value="1"/>
</dbReference>
<reference evidence="8" key="1">
    <citation type="submission" date="2012-11" db="EMBL/GenBank/DDBJ databases">
        <authorList>
            <person name="Lucero-Rivera Y.E."/>
            <person name="Tovar-Ramirez D."/>
        </authorList>
    </citation>
    <scope>NUCLEOTIDE SEQUENCE [LARGE SCALE GENOMIC DNA]</scope>
    <source>
        <strain evidence="8">Araruama</strain>
    </source>
</reference>
<feature type="domain" description="BACON" evidence="6">
    <location>
        <begin position="427"/>
        <end position="501"/>
    </location>
</feature>
<dbReference type="InterPro" id="IPR024361">
    <property type="entry name" value="BACON"/>
</dbReference>
<comment type="caution">
    <text evidence="7">The sequence shown here is derived from an EMBL/GenBank/DDBJ whole genome shotgun (WGS) entry which is preliminary data.</text>
</comment>
<feature type="chain" id="PRO_5012460008" description="BACON domain-containing protein" evidence="4">
    <location>
        <begin position="24"/>
        <end position="1314"/>
    </location>
</feature>
<dbReference type="Gene3D" id="2.130.10.130">
    <property type="entry name" value="Integrin alpha, N-terminal"/>
    <property type="match status" value="3"/>
</dbReference>
<evidence type="ECO:0000259" key="5">
    <source>
        <dbReference type="Pfam" id="PF13004"/>
    </source>
</evidence>
<feature type="domain" description="BACON" evidence="5">
    <location>
        <begin position="935"/>
        <end position="993"/>
    </location>
</feature>
<evidence type="ECO:0000256" key="1">
    <source>
        <dbReference type="ARBA" id="ARBA00022729"/>
    </source>
</evidence>
<name>A0A1V1P3Y9_9BACT</name>
<dbReference type="Pfam" id="PF14312">
    <property type="entry name" value="FG-GAP_2"/>
    <property type="match status" value="11"/>
</dbReference>
<protein>
    <recommendedName>
        <fullName evidence="5 6">BACON domain-containing protein</fullName>
    </recommendedName>
</protein>
<dbReference type="InterPro" id="IPR028994">
    <property type="entry name" value="Integrin_alpha_N"/>
</dbReference>
<dbReference type="SUPFAM" id="SSF50965">
    <property type="entry name" value="Galactose oxidase, central domain"/>
    <property type="match status" value="1"/>
</dbReference>
<dbReference type="InterPro" id="IPR013519">
    <property type="entry name" value="Int_alpha_beta-p"/>
</dbReference>
<dbReference type="SUPFAM" id="SSF117281">
    <property type="entry name" value="Kelch motif"/>
    <property type="match status" value="1"/>
</dbReference>
<keyword evidence="1 4" id="KW-0732">Signal</keyword>
<evidence type="ECO:0000313" key="8">
    <source>
        <dbReference type="Proteomes" id="UP000189670"/>
    </source>
</evidence>
<dbReference type="PANTHER" id="PTHR36220:SF1">
    <property type="entry name" value="GAMMA TUBULIN COMPLEX COMPONENT C-TERMINAL DOMAIN-CONTAINING PROTEIN"/>
    <property type="match status" value="1"/>
</dbReference>
<dbReference type="EMBL" id="ATBP01000634">
    <property type="protein sequence ID" value="ETR69466.1"/>
    <property type="molecule type" value="Genomic_DNA"/>
</dbReference>